<dbReference type="Proteomes" id="UP000238823">
    <property type="component" value="Unassembled WGS sequence"/>
</dbReference>
<feature type="signal peptide" evidence="2">
    <location>
        <begin position="1"/>
        <end position="20"/>
    </location>
</feature>
<dbReference type="EMBL" id="PVNL01000057">
    <property type="protein sequence ID" value="PRQ07354.1"/>
    <property type="molecule type" value="Genomic_DNA"/>
</dbReference>
<keyword evidence="2" id="KW-0732">Signal</keyword>
<proteinExistence type="predicted"/>
<feature type="chain" id="PRO_5015598001" description="Tetratricopeptide repeat protein" evidence="2">
    <location>
        <begin position="21"/>
        <end position="378"/>
    </location>
</feature>
<dbReference type="AlphaFoldDB" id="A0A2S9YQH9"/>
<gene>
    <name evidence="3" type="ORF">ENSA7_30660</name>
</gene>
<name>A0A2S9YQH9_9BACT</name>
<evidence type="ECO:0000313" key="3">
    <source>
        <dbReference type="EMBL" id="PRQ07354.1"/>
    </source>
</evidence>
<reference evidence="3 4" key="1">
    <citation type="submission" date="2018-03" db="EMBL/GenBank/DDBJ databases">
        <title>Draft Genome Sequences of the Obligatory Marine Myxobacteria Enhygromyxa salina SWB007.</title>
        <authorList>
            <person name="Poehlein A."/>
            <person name="Moghaddam J.A."/>
            <person name="Harms H."/>
            <person name="Alanjari M."/>
            <person name="Koenig G.M."/>
            <person name="Daniel R."/>
            <person name="Schaeberle T.F."/>
        </authorList>
    </citation>
    <scope>NUCLEOTIDE SEQUENCE [LARGE SCALE GENOMIC DNA]</scope>
    <source>
        <strain evidence="3 4">SWB007</strain>
    </source>
</reference>
<accession>A0A2S9YQH9</accession>
<comment type="caution">
    <text evidence="3">The sequence shown here is derived from an EMBL/GenBank/DDBJ whole genome shotgun (WGS) entry which is preliminary data.</text>
</comment>
<protein>
    <recommendedName>
        <fullName evidence="5">Tetratricopeptide repeat protein</fullName>
    </recommendedName>
</protein>
<organism evidence="3 4">
    <name type="scientific">Enhygromyxa salina</name>
    <dbReference type="NCBI Taxonomy" id="215803"/>
    <lineage>
        <taxon>Bacteria</taxon>
        <taxon>Pseudomonadati</taxon>
        <taxon>Myxococcota</taxon>
        <taxon>Polyangia</taxon>
        <taxon>Nannocystales</taxon>
        <taxon>Nannocystaceae</taxon>
        <taxon>Enhygromyxa</taxon>
    </lineage>
</organism>
<evidence type="ECO:0008006" key="5">
    <source>
        <dbReference type="Google" id="ProtNLM"/>
    </source>
</evidence>
<feature type="region of interest" description="Disordered" evidence="1">
    <location>
        <begin position="318"/>
        <end position="357"/>
    </location>
</feature>
<sequence length="378" mass="41205">MWSVICAAVSFSLGAQPVLAAPPKKAGPEPAAAPGDGSDVKLRIDRAIEAWRKGDWTEVRDLLEPIIRTQEIEDEFQRESALRYLAEATLLDEGLEQTERAEQAKEYITRLLDGSPDWTPPSGLHGRAFYDLVARVRSERDAQLAEACRGQLLACEADLTELNVDYRAAQDKIGALQEDLANEDVFMTEVVKRNRGLAFLPFGVGHFTNGNLGIGGGFLALELVAGGAALGLLVYRSTVFGCVRTDGFNPKSLECKADNIQEQDIPARQDAVETIRSAETIMGWVFVSSIVLDLTLAQVLFKPIEVIERGKKTRRELDAELDATEATDGSKRKKASPGERPAPTEGASPPEDPSVRLRVRPHPVFMPAGLGLGVTLQF</sequence>
<evidence type="ECO:0000256" key="2">
    <source>
        <dbReference type="SAM" id="SignalP"/>
    </source>
</evidence>
<evidence type="ECO:0000256" key="1">
    <source>
        <dbReference type="SAM" id="MobiDB-lite"/>
    </source>
</evidence>
<evidence type="ECO:0000313" key="4">
    <source>
        <dbReference type="Proteomes" id="UP000238823"/>
    </source>
</evidence>